<keyword evidence="6 9" id="KW-0804">Transcription</keyword>
<evidence type="ECO:0000256" key="1">
    <source>
        <dbReference type="ARBA" id="ARBA00002817"/>
    </source>
</evidence>
<dbReference type="GO" id="GO:0003690">
    <property type="term" value="F:double-stranded DNA binding"/>
    <property type="evidence" value="ECO:0007669"/>
    <property type="project" value="TreeGrafter"/>
</dbReference>
<feature type="domain" description="Transcription factor Tfb2 C-terminal" evidence="10">
    <location>
        <begin position="426"/>
        <end position="493"/>
    </location>
</feature>
<dbReference type="GO" id="GO:0006289">
    <property type="term" value="P:nucleotide-excision repair"/>
    <property type="evidence" value="ECO:0007669"/>
    <property type="project" value="InterPro"/>
</dbReference>
<dbReference type="Gene3D" id="3.30.70.2610">
    <property type="match status" value="1"/>
</dbReference>
<sequence>MAIDKSDAATAGSTDIAAHLWQFLDRLSPAMYNRLYASPASCLSIFRLLPLTARHIVLDLLWYDEVVRIRDIALWIRERRSEGAEKGERRHLHGTLSALQRLHIVTPRLARPSDPTTDKTELSMNATFQTSFRRALTGGGDQGAFGKPASDQNPDVTVQFLDDYAETQWEASYSHFRTIQHFMVGSDAGATKPSEKVLVLLNRSGLMASSTQSLRHMRITSKGFQFLLEDVNTQLWDLLLVYLEESQDLVETIGFLFMLGSLELGRVPYADEILIQAYVTDNLSDVQLDTLRNLSDYGLAYLPTPKKSKVFYPTRLATTLTSSAPPLVSSRHANEEKGFLVLETNYKLYAYTSNPLQIAVLGLFSHLKTRFANFVTGHITRESIRRGLANGITANQIVAYLASRAHPQMRVTAGGDDKLLPTTVVDQIRLWEHEQRRIVTTDGYLYDDFSSGHDYDLVINYARELGAVLLEMPKSRKVFVTGDGHLQIREFIKRRMAQAQEEEAAAAASSAVI</sequence>
<dbReference type="GO" id="GO:0000439">
    <property type="term" value="C:transcription factor TFIIH core complex"/>
    <property type="evidence" value="ECO:0007669"/>
    <property type="project" value="InterPro"/>
</dbReference>
<keyword evidence="7 9" id="KW-0234">DNA repair</keyword>
<dbReference type="Proteomes" id="UP000237144">
    <property type="component" value="Unassembled WGS sequence"/>
</dbReference>
<keyword evidence="5 9" id="KW-0805">Transcription regulation</keyword>
<dbReference type="InterPro" id="IPR004598">
    <property type="entry name" value="TFIIH_p52/Tfb2"/>
</dbReference>
<evidence type="ECO:0000256" key="9">
    <source>
        <dbReference type="RuleBase" id="RU364024"/>
    </source>
</evidence>
<comment type="function">
    <text evidence="1">Component of the general transcription and DNA repair factor IIH (TFIIH) core complex, which is involved in general and transcription-coupled nucleotide excision repair (NER) of damaged DNA and, when complexed to TFIIK, in RNA transcription by RNA polymerase II. In NER, TFIIH acts by opening DNA around the lesion to allow the excision of the damaged oligonucleotide and its replacement by a new DNA fragment. In transcription, TFIIH has an essential role in transcription initiation. When the pre-initiation complex (PIC) has been established, TFIIH is required for promoter opening and promoter escape. Phosphorylation of the C-terminal tail (CTD) of the largest subunit of RNA polymerase II by the kinase module TFIIK controls the initiation of transcription.</text>
</comment>
<keyword evidence="4 9" id="KW-0227">DNA damage</keyword>
<evidence type="ECO:0000256" key="4">
    <source>
        <dbReference type="ARBA" id="ARBA00022763"/>
    </source>
</evidence>
<reference evidence="11 12" key="1">
    <citation type="journal article" date="2018" name="Front. Microbiol.">
        <title>Prospects for Fungal Bioremediation of Acidic Radioactive Waste Sites: Characterization and Genome Sequence of Rhodotorula taiwanensis MD1149.</title>
        <authorList>
            <person name="Tkavc R."/>
            <person name="Matrosova V.Y."/>
            <person name="Grichenko O.E."/>
            <person name="Gostincar C."/>
            <person name="Volpe R.P."/>
            <person name="Klimenkova P."/>
            <person name="Gaidamakova E.K."/>
            <person name="Zhou C.E."/>
            <person name="Stewart B.J."/>
            <person name="Lyman M.G."/>
            <person name="Malfatti S.A."/>
            <person name="Rubinfeld B."/>
            <person name="Courtot M."/>
            <person name="Singh J."/>
            <person name="Dalgard C.L."/>
            <person name="Hamilton T."/>
            <person name="Frey K.G."/>
            <person name="Gunde-Cimerman N."/>
            <person name="Dugan L."/>
            <person name="Daly M.J."/>
        </authorList>
    </citation>
    <scope>NUCLEOTIDE SEQUENCE [LARGE SCALE GENOMIC DNA]</scope>
    <source>
        <strain evidence="11 12">MD1149</strain>
    </source>
</reference>
<comment type="function">
    <text evidence="9">Component of the general transcription and DNA repair factor IIH (TFIIH) core complex which is involved in general and transcription-coupled nucleotide excision repair (NER) of damaged DNA.</text>
</comment>
<evidence type="ECO:0000256" key="3">
    <source>
        <dbReference type="ARBA" id="ARBA00007132"/>
    </source>
</evidence>
<proteinExistence type="inferred from homology"/>
<dbReference type="GO" id="GO:0005675">
    <property type="term" value="C:transcription factor TFIIH holo complex"/>
    <property type="evidence" value="ECO:0007669"/>
    <property type="project" value="TreeGrafter"/>
</dbReference>
<dbReference type="PANTHER" id="PTHR13152">
    <property type="entry name" value="TFIIH, POLYPEPTIDE 4"/>
    <property type="match status" value="1"/>
</dbReference>
<name>A0A2S5BHQ2_9BASI</name>
<dbReference type="EMBL" id="PJQD01000005">
    <property type="protein sequence ID" value="POY76297.1"/>
    <property type="molecule type" value="Genomic_DNA"/>
</dbReference>
<dbReference type="GO" id="GO:0001671">
    <property type="term" value="F:ATPase activator activity"/>
    <property type="evidence" value="ECO:0007669"/>
    <property type="project" value="InterPro"/>
</dbReference>
<comment type="similarity">
    <text evidence="3 9">Belongs to the TFB2 family.</text>
</comment>
<protein>
    <recommendedName>
        <fullName evidence="9">RNA polymerase II transcription factor B subunit 2</fullName>
    </recommendedName>
</protein>
<keyword evidence="12" id="KW-1185">Reference proteome</keyword>
<evidence type="ECO:0000313" key="11">
    <source>
        <dbReference type="EMBL" id="POY76297.1"/>
    </source>
</evidence>
<comment type="caution">
    <text evidence="11">The sequence shown here is derived from an EMBL/GenBank/DDBJ whole genome shotgun (WGS) entry which is preliminary data.</text>
</comment>
<dbReference type="Pfam" id="PF03849">
    <property type="entry name" value="Tfb2"/>
    <property type="match status" value="1"/>
</dbReference>
<dbReference type="InterPro" id="IPR040662">
    <property type="entry name" value="Tfb2_C"/>
</dbReference>
<dbReference type="AlphaFoldDB" id="A0A2S5BHQ2"/>
<evidence type="ECO:0000256" key="2">
    <source>
        <dbReference type="ARBA" id="ARBA00004123"/>
    </source>
</evidence>
<dbReference type="NCBIfam" id="TIGR00625">
    <property type="entry name" value="tfb2"/>
    <property type="match status" value="1"/>
</dbReference>
<gene>
    <name evidence="11" type="ORF">BMF94_0492</name>
</gene>
<dbReference type="STRING" id="741276.A0A2S5BHQ2"/>
<dbReference type="OrthoDB" id="364513at2759"/>
<evidence type="ECO:0000256" key="5">
    <source>
        <dbReference type="ARBA" id="ARBA00023015"/>
    </source>
</evidence>
<evidence type="ECO:0000256" key="7">
    <source>
        <dbReference type="ARBA" id="ARBA00023204"/>
    </source>
</evidence>
<evidence type="ECO:0000259" key="10">
    <source>
        <dbReference type="Pfam" id="PF18307"/>
    </source>
</evidence>
<dbReference type="PANTHER" id="PTHR13152:SF0">
    <property type="entry name" value="GENERAL TRANSCRIPTION FACTOR IIH SUBUNIT 4"/>
    <property type="match status" value="1"/>
</dbReference>
<evidence type="ECO:0000313" key="12">
    <source>
        <dbReference type="Proteomes" id="UP000237144"/>
    </source>
</evidence>
<accession>A0A2S5BHQ2</accession>
<dbReference type="Pfam" id="PF18307">
    <property type="entry name" value="Tfb2_C"/>
    <property type="match status" value="1"/>
</dbReference>
<comment type="subcellular location">
    <subcellularLocation>
        <location evidence="2 9">Nucleus</location>
    </subcellularLocation>
</comment>
<keyword evidence="8 9" id="KW-0539">Nucleus</keyword>
<evidence type="ECO:0000256" key="6">
    <source>
        <dbReference type="ARBA" id="ARBA00023163"/>
    </source>
</evidence>
<evidence type="ECO:0000256" key="8">
    <source>
        <dbReference type="ARBA" id="ARBA00023242"/>
    </source>
</evidence>
<organism evidence="11 12">
    <name type="scientific">Rhodotorula taiwanensis</name>
    <dbReference type="NCBI Taxonomy" id="741276"/>
    <lineage>
        <taxon>Eukaryota</taxon>
        <taxon>Fungi</taxon>
        <taxon>Dikarya</taxon>
        <taxon>Basidiomycota</taxon>
        <taxon>Pucciniomycotina</taxon>
        <taxon>Microbotryomycetes</taxon>
        <taxon>Sporidiobolales</taxon>
        <taxon>Sporidiobolaceae</taxon>
        <taxon>Rhodotorula</taxon>
    </lineage>
</organism>